<dbReference type="SUPFAM" id="SSF53474">
    <property type="entry name" value="alpha/beta-Hydrolases"/>
    <property type="match status" value="1"/>
</dbReference>
<dbReference type="InterPro" id="IPR050466">
    <property type="entry name" value="Carboxylest/Gibb_receptor"/>
</dbReference>
<reference evidence="2" key="2">
    <citation type="journal article" date="2023" name="IMA Fungus">
        <title>Comparative genomic study of the Penicillium genus elucidates a diverse pangenome and 15 lateral gene transfer events.</title>
        <authorList>
            <person name="Petersen C."/>
            <person name="Sorensen T."/>
            <person name="Nielsen M.R."/>
            <person name="Sondergaard T.E."/>
            <person name="Sorensen J.L."/>
            <person name="Fitzpatrick D.A."/>
            <person name="Frisvad J.C."/>
            <person name="Nielsen K.L."/>
        </authorList>
    </citation>
    <scope>NUCLEOTIDE SEQUENCE</scope>
    <source>
        <strain evidence="2">IBT 21917</strain>
    </source>
</reference>
<dbReference type="InterPro" id="IPR029058">
    <property type="entry name" value="AB_hydrolase_fold"/>
</dbReference>
<dbReference type="InterPro" id="IPR013094">
    <property type="entry name" value="AB_hydrolase_3"/>
</dbReference>
<gene>
    <name evidence="2" type="ORF">N7492_002534</name>
</gene>
<dbReference type="AlphaFoldDB" id="A0A9W9II11"/>
<sequence>MGVKYTYHKSIAIVLRALASTKIRIDAHPDEVLMIPSRDANRSIKAHVYYPTNKDEKPGPVLINFCGSGFVLRMFGTDDEYCRHVAKNTEHTVIDVQYRLAPEHPFPAAFNDAQDVVTWVRAQPQFDLEHVSLSGFSAGANIALAVSSSSPRFNTRGNENVFRTVMSFYGPTDMALPTPEKPQADNTNFIIRKIFPPFSHLCHKCLSMGKVDPADPRISPKFADPSDFPDNVIFITAAQDPFAIEAENLAEAIRAVEGKTVACERMDECAHGWDKEAIRGTSQCQAKDAAYALAVGVLNRGGAEAAFGGESKVDA</sequence>
<evidence type="ECO:0000313" key="2">
    <source>
        <dbReference type="EMBL" id="KAJ5179324.1"/>
    </source>
</evidence>
<dbReference type="Gene3D" id="3.40.50.1820">
    <property type="entry name" value="alpha/beta hydrolase"/>
    <property type="match status" value="1"/>
</dbReference>
<dbReference type="EMBL" id="JAPQKO010000002">
    <property type="protein sequence ID" value="KAJ5179324.1"/>
    <property type="molecule type" value="Genomic_DNA"/>
</dbReference>
<name>A0A9W9II11_9EURO</name>
<dbReference type="Proteomes" id="UP001146351">
    <property type="component" value="Unassembled WGS sequence"/>
</dbReference>
<keyword evidence="3" id="KW-1185">Reference proteome</keyword>
<dbReference type="PANTHER" id="PTHR23024:SF242">
    <property type="entry name" value="ALPHA_BETA HYDROLASE FOLD-3 DOMAIN-CONTAINING PROTEIN-RELATED"/>
    <property type="match status" value="1"/>
</dbReference>
<proteinExistence type="predicted"/>
<reference evidence="2" key="1">
    <citation type="submission" date="2022-11" db="EMBL/GenBank/DDBJ databases">
        <authorList>
            <person name="Petersen C."/>
        </authorList>
    </citation>
    <scope>NUCLEOTIDE SEQUENCE</scope>
    <source>
        <strain evidence="2">IBT 21917</strain>
    </source>
</reference>
<dbReference type="GO" id="GO:0072330">
    <property type="term" value="P:monocarboxylic acid biosynthetic process"/>
    <property type="evidence" value="ECO:0007669"/>
    <property type="project" value="UniProtKB-ARBA"/>
</dbReference>
<dbReference type="Pfam" id="PF07859">
    <property type="entry name" value="Abhydrolase_3"/>
    <property type="match status" value="1"/>
</dbReference>
<dbReference type="GO" id="GO:0016787">
    <property type="term" value="F:hydrolase activity"/>
    <property type="evidence" value="ECO:0007669"/>
    <property type="project" value="InterPro"/>
</dbReference>
<evidence type="ECO:0000259" key="1">
    <source>
        <dbReference type="Pfam" id="PF07859"/>
    </source>
</evidence>
<dbReference type="GO" id="GO:0017000">
    <property type="term" value="P:antibiotic biosynthetic process"/>
    <property type="evidence" value="ECO:0007669"/>
    <property type="project" value="UniProtKB-ARBA"/>
</dbReference>
<comment type="caution">
    <text evidence="2">The sequence shown here is derived from an EMBL/GenBank/DDBJ whole genome shotgun (WGS) entry which is preliminary data.</text>
</comment>
<organism evidence="2 3">
    <name type="scientific">Penicillium capsulatum</name>
    <dbReference type="NCBI Taxonomy" id="69766"/>
    <lineage>
        <taxon>Eukaryota</taxon>
        <taxon>Fungi</taxon>
        <taxon>Dikarya</taxon>
        <taxon>Ascomycota</taxon>
        <taxon>Pezizomycotina</taxon>
        <taxon>Eurotiomycetes</taxon>
        <taxon>Eurotiomycetidae</taxon>
        <taxon>Eurotiales</taxon>
        <taxon>Aspergillaceae</taxon>
        <taxon>Penicillium</taxon>
    </lineage>
</organism>
<dbReference type="PANTHER" id="PTHR23024">
    <property type="entry name" value="ARYLACETAMIDE DEACETYLASE"/>
    <property type="match status" value="1"/>
</dbReference>
<protein>
    <recommendedName>
        <fullName evidence="1">Alpha/beta hydrolase fold-3 domain-containing protein</fullName>
    </recommendedName>
</protein>
<feature type="domain" description="Alpha/beta hydrolase fold-3" evidence="1">
    <location>
        <begin position="63"/>
        <end position="273"/>
    </location>
</feature>
<dbReference type="OrthoDB" id="408631at2759"/>
<evidence type="ECO:0000313" key="3">
    <source>
        <dbReference type="Proteomes" id="UP001146351"/>
    </source>
</evidence>
<accession>A0A9W9II11</accession>